<dbReference type="GeneID" id="20638925"/>
<feature type="transmembrane region" description="Helical" evidence="10">
    <location>
        <begin position="20"/>
        <end position="42"/>
    </location>
</feature>
<comment type="similarity">
    <text evidence="2">Belongs to the SWEET sugar transporter family.</text>
</comment>
<keyword evidence="5" id="KW-0762">Sugar transport</keyword>
<evidence type="ECO:0000256" key="10">
    <source>
        <dbReference type="SAM" id="Phobius"/>
    </source>
</evidence>
<dbReference type="EMBL" id="JH159152">
    <property type="protein sequence ID" value="EGZ23414.1"/>
    <property type="molecule type" value="Genomic_DNA"/>
</dbReference>
<dbReference type="PANTHER" id="PTHR10791">
    <property type="entry name" value="RAG1-ACTIVATING PROTEIN 1"/>
    <property type="match status" value="1"/>
</dbReference>
<dbReference type="GO" id="GO:0005886">
    <property type="term" value="C:plasma membrane"/>
    <property type="evidence" value="ECO:0007669"/>
    <property type="project" value="UniProtKB-SubCell"/>
</dbReference>
<dbReference type="RefSeq" id="XP_009518702.1">
    <property type="nucleotide sequence ID" value="XM_009520407.1"/>
</dbReference>
<comment type="subcellular location">
    <subcellularLocation>
        <location evidence="1">Cell membrane</location>
        <topology evidence="1">Multi-pass membrane protein</topology>
    </subcellularLocation>
</comment>
<evidence type="ECO:0008006" key="13">
    <source>
        <dbReference type="Google" id="ProtNLM"/>
    </source>
</evidence>
<dbReference type="Proteomes" id="UP000002640">
    <property type="component" value="Unassembled WGS sequence"/>
</dbReference>
<feature type="transmembrane region" description="Helical" evidence="10">
    <location>
        <begin position="54"/>
        <end position="73"/>
    </location>
</feature>
<evidence type="ECO:0000256" key="6">
    <source>
        <dbReference type="ARBA" id="ARBA00022692"/>
    </source>
</evidence>
<feature type="transmembrane region" description="Helical" evidence="10">
    <location>
        <begin position="203"/>
        <end position="225"/>
    </location>
</feature>
<feature type="transmembrane region" description="Helical" evidence="10">
    <location>
        <begin position="177"/>
        <end position="197"/>
    </location>
</feature>
<evidence type="ECO:0000256" key="3">
    <source>
        <dbReference type="ARBA" id="ARBA00022448"/>
    </source>
</evidence>
<dbReference type="KEGG" id="psoj:PHYSODRAFT_257983"/>
<sequence>MATDSAGPGTSWSKMSVGLTVLQAMASSCTMAMILSSVPSVYRIHKNHGTGVVALFPLVGLWLSCHLVTLYGWATGSYFPLLAIYSFGELTSIVYVSVFFRWTKARSYAIKTIAANIVIIVLLTTYAVLGMTGVTGQTTDQVGDTVGYMMTVGCLLPYVAPLETIKTVVKTRSGASIPLGMCLAGAISNALWVLEGYLDNDIFMLILSAACSLMGFIQVALYLIYRPGRYPTPVGTPIIDCVLPVTATLTVKSDTTVESLPSPNFIAICSP</sequence>
<evidence type="ECO:0000256" key="7">
    <source>
        <dbReference type="ARBA" id="ARBA00022737"/>
    </source>
</evidence>
<feature type="transmembrane region" description="Helical" evidence="10">
    <location>
        <begin position="79"/>
        <end position="100"/>
    </location>
</feature>
<dbReference type="FunFam" id="1.20.1280.290:FF:000007">
    <property type="entry name" value="Bidirectional sugar transporter SWEET7"/>
    <property type="match status" value="2"/>
</dbReference>
<dbReference type="InterPro" id="IPR047664">
    <property type="entry name" value="SWEET"/>
</dbReference>
<keyword evidence="7" id="KW-0677">Repeat</keyword>
<dbReference type="OMA" id="SIPLGMC"/>
<dbReference type="SMR" id="G4Z0Y9"/>
<evidence type="ECO:0000313" key="11">
    <source>
        <dbReference type="EMBL" id="EGZ23414.1"/>
    </source>
</evidence>
<evidence type="ECO:0000256" key="8">
    <source>
        <dbReference type="ARBA" id="ARBA00022989"/>
    </source>
</evidence>
<keyword evidence="8 10" id="KW-1133">Transmembrane helix</keyword>
<evidence type="ECO:0000256" key="2">
    <source>
        <dbReference type="ARBA" id="ARBA00007809"/>
    </source>
</evidence>
<protein>
    <recommendedName>
        <fullName evidence="13">MtN3-like protein</fullName>
    </recommendedName>
</protein>
<keyword evidence="4" id="KW-1003">Cell membrane</keyword>
<keyword evidence="9 10" id="KW-0472">Membrane</keyword>
<evidence type="ECO:0000256" key="9">
    <source>
        <dbReference type="ARBA" id="ARBA00023136"/>
    </source>
</evidence>
<keyword evidence="12" id="KW-1185">Reference proteome</keyword>
<keyword evidence="3" id="KW-0813">Transport</keyword>
<name>G4Z0Y9_PHYSP</name>
<reference evidence="11 12" key="1">
    <citation type="journal article" date="2006" name="Science">
        <title>Phytophthora genome sequences uncover evolutionary origins and mechanisms of pathogenesis.</title>
        <authorList>
            <person name="Tyler B.M."/>
            <person name="Tripathy S."/>
            <person name="Zhang X."/>
            <person name="Dehal P."/>
            <person name="Jiang R.H."/>
            <person name="Aerts A."/>
            <person name="Arredondo F.D."/>
            <person name="Baxter L."/>
            <person name="Bensasson D."/>
            <person name="Beynon J.L."/>
            <person name="Chapman J."/>
            <person name="Damasceno C.M."/>
            <person name="Dorrance A.E."/>
            <person name="Dou D."/>
            <person name="Dickerman A.W."/>
            <person name="Dubchak I.L."/>
            <person name="Garbelotto M."/>
            <person name="Gijzen M."/>
            <person name="Gordon S.G."/>
            <person name="Govers F."/>
            <person name="Grunwald N.J."/>
            <person name="Huang W."/>
            <person name="Ivors K.L."/>
            <person name="Jones R.W."/>
            <person name="Kamoun S."/>
            <person name="Krampis K."/>
            <person name="Lamour K.H."/>
            <person name="Lee M.K."/>
            <person name="McDonald W.H."/>
            <person name="Medina M."/>
            <person name="Meijer H.J."/>
            <person name="Nordberg E.K."/>
            <person name="Maclean D.J."/>
            <person name="Ospina-Giraldo M.D."/>
            <person name="Morris P.F."/>
            <person name="Phuntumart V."/>
            <person name="Putnam N.H."/>
            <person name="Rash S."/>
            <person name="Rose J.K."/>
            <person name="Sakihama Y."/>
            <person name="Salamov A.A."/>
            <person name="Savidor A."/>
            <person name="Scheuring C.F."/>
            <person name="Smith B.M."/>
            <person name="Sobral B.W."/>
            <person name="Terry A."/>
            <person name="Torto-Alalibo T.A."/>
            <person name="Win J."/>
            <person name="Xu Z."/>
            <person name="Zhang H."/>
            <person name="Grigoriev I.V."/>
            <person name="Rokhsar D.S."/>
            <person name="Boore J.L."/>
        </authorList>
    </citation>
    <scope>NUCLEOTIDE SEQUENCE [LARGE SCALE GENOMIC DNA]</scope>
    <source>
        <strain evidence="11 12">P6497</strain>
    </source>
</reference>
<dbReference type="InterPro" id="IPR004316">
    <property type="entry name" value="SWEET_rpt"/>
</dbReference>
<feature type="transmembrane region" description="Helical" evidence="10">
    <location>
        <begin position="146"/>
        <end position="165"/>
    </location>
</feature>
<feature type="transmembrane region" description="Helical" evidence="10">
    <location>
        <begin position="112"/>
        <end position="134"/>
    </location>
</feature>
<proteinExistence type="inferred from homology"/>
<evidence type="ECO:0000256" key="1">
    <source>
        <dbReference type="ARBA" id="ARBA00004651"/>
    </source>
</evidence>
<gene>
    <name evidence="11" type="ORF">PHYSODRAFT_257983</name>
</gene>
<accession>G4Z0Y9</accession>
<dbReference type="InParanoid" id="G4Z0Y9"/>
<dbReference type="Pfam" id="PF03083">
    <property type="entry name" value="MtN3_slv"/>
    <property type="match status" value="1"/>
</dbReference>
<dbReference type="Gene3D" id="1.20.1280.290">
    <property type="match status" value="2"/>
</dbReference>
<keyword evidence="6 10" id="KW-0812">Transmembrane</keyword>
<organism evidence="11 12">
    <name type="scientific">Phytophthora sojae (strain P6497)</name>
    <name type="common">Soybean stem and root rot agent</name>
    <name type="synonym">Phytophthora megasperma f. sp. glycines</name>
    <dbReference type="NCBI Taxonomy" id="1094619"/>
    <lineage>
        <taxon>Eukaryota</taxon>
        <taxon>Sar</taxon>
        <taxon>Stramenopiles</taxon>
        <taxon>Oomycota</taxon>
        <taxon>Peronosporomycetes</taxon>
        <taxon>Peronosporales</taxon>
        <taxon>Peronosporaceae</taxon>
        <taxon>Phytophthora</taxon>
    </lineage>
</organism>
<dbReference type="GO" id="GO:0051119">
    <property type="term" value="F:sugar transmembrane transporter activity"/>
    <property type="evidence" value="ECO:0007669"/>
    <property type="project" value="InterPro"/>
</dbReference>
<dbReference type="AlphaFoldDB" id="G4Z0Y9"/>
<dbReference type="PANTHER" id="PTHR10791:SF30">
    <property type="entry name" value="SUGAR TRANSPORTER SWEET1"/>
    <property type="match status" value="1"/>
</dbReference>
<evidence type="ECO:0000256" key="5">
    <source>
        <dbReference type="ARBA" id="ARBA00022597"/>
    </source>
</evidence>
<evidence type="ECO:0000256" key="4">
    <source>
        <dbReference type="ARBA" id="ARBA00022475"/>
    </source>
</evidence>
<evidence type="ECO:0000313" key="12">
    <source>
        <dbReference type="Proteomes" id="UP000002640"/>
    </source>
</evidence>